<dbReference type="Pfam" id="PF01832">
    <property type="entry name" value="Glucosaminidase"/>
    <property type="match status" value="1"/>
</dbReference>
<dbReference type="EMBL" id="CP049228">
    <property type="protein sequence ID" value="QIH24086.1"/>
    <property type="molecule type" value="Genomic_DNA"/>
</dbReference>
<dbReference type="Gene3D" id="1.10.530.10">
    <property type="match status" value="1"/>
</dbReference>
<dbReference type="PANTHER" id="PTHR33308:SF9">
    <property type="entry name" value="PEPTIDOGLYCAN HYDROLASE FLGJ"/>
    <property type="match status" value="1"/>
</dbReference>
<keyword evidence="3" id="KW-0812">Transmembrane</keyword>
<dbReference type="PANTHER" id="PTHR33308">
    <property type="entry name" value="PEPTIDOGLYCAN HYDROLASE FLGJ"/>
    <property type="match status" value="1"/>
</dbReference>
<keyword evidence="2 5" id="KW-0378">Hydrolase</keyword>
<dbReference type="GO" id="GO:0004040">
    <property type="term" value="F:amidase activity"/>
    <property type="evidence" value="ECO:0007669"/>
    <property type="project" value="InterPro"/>
</dbReference>
<evidence type="ECO:0000256" key="1">
    <source>
        <dbReference type="ARBA" id="ARBA00010266"/>
    </source>
</evidence>
<dbReference type="SMART" id="SM00047">
    <property type="entry name" value="LYZ2"/>
    <property type="match status" value="1"/>
</dbReference>
<feature type="domain" description="Mannosyl-glycoprotein endo-beta-N-acetylglucosamidase-like" evidence="4">
    <location>
        <begin position="39"/>
        <end position="201"/>
    </location>
</feature>
<protein>
    <submittedName>
        <fullName evidence="5">Glycoside hydrolase family 73 protein</fullName>
    </submittedName>
</protein>
<gene>
    <name evidence="5" type="ORF">G6Z83_05260</name>
</gene>
<dbReference type="Gene3D" id="4.10.80.30">
    <property type="entry name" value="DNA polymerase, domain 6"/>
    <property type="match status" value="1"/>
</dbReference>
<name>A0A6G7B9X6_9LACO</name>
<proteinExistence type="inferred from homology"/>
<dbReference type="AlphaFoldDB" id="A0A6G7B9X6"/>
<dbReference type="PRINTS" id="PR01002">
    <property type="entry name" value="FLGFLGJ"/>
</dbReference>
<evidence type="ECO:0000256" key="3">
    <source>
        <dbReference type="SAM" id="Phobius"/>
    </source>
</evidence>
<evidence type="ECO:0000313" key="5">
    <source>
        <dbReference type="EMBL" id="QIH24086.1"/>
    </source>
</evidence>
<reference evidence="5 6" key="1">
    <citation type="submission" date="2020-02" db="EMBL/GenBank/DDBJ databases">
        <title>Complete genome sequences of six Lactobacillus iners strains isolated from the human vagina.</title>
        <authorList>
            <person name="France M.T."/>
            <person name="Rutt L."/>
            <person name="Narina S."/>
            <person name="Arbaugh S."/>
            <person name="Humphrys M.S."/>
            <person name="Ma B."/>
            <person name="Hayward M.R."/>
            <person name="Relman D."/>
            <person name="Kwon D.S."/>
            <person name="Ravel J."/>
        </authorList>
    </citation>
    <scope>NUCLEOTIDE SEQUENCE [LARGE SCALE GENOMIC DNA]</scope>
    <source>
        <strain evidence="5 6">C0210C1</strain>
    </source>
</reference>
<keyword evidence="3" id="KW-1133">Transmembrane helix</keyword>
<feature type="transmembrane region" description="Helical" evidence="3">
    <location>
        <begin position="12"/>
        <end position="31"/>
    </location>
</feature>
<evidence type="ECO:0000256" key="2">
    <source>
        <dbReference type="ARBA" id="ARBA00022801"/>
    </source>
</evidence>
<dbReference type="RefSeq" id="WP_102695497.1">
    <property type="nucleotide sequence ID" value="NZ_CP049228.1"/>
</dbReference>
<keyword evidence="3" id="KW-0472">Membrane</keyword>
<sequence length="203" mass="23873">MKKKYCKNQLDFMLIKVLLILLTFILCLLISRHIHHQVQPPINNDIDLIQKKTFIKKMVPLAQAEYQKYPIFPSVTIAQACLESDYGRSSLSKKYNNLFGMKGTDPNRTKLMETKEFVNNKWIVIKARFCVFNSMEECVKKHTLLLVNGTTWNPRQYQHVLNSTTYIQQAESLQKDGYATDPSYSKSLLKIIDEFKLYQYDYR</sequence>
<dbReference type="InterPro" id="IPR051056">
    <property type="entry name" value="Glycosyl_Hydrolase_73"/>
</dbReference>
<evidence type="ECO:0000313" key="6">
    <source>
        <dbReference type="Proteomes" id="UP000501676"/>
    </source>
</evidence>
<organism evidence="5 6">
    <name type="scientific">Lactobacillus iners</name>
    <dbReference type="NCBI Taxonomy" id="147802"/>
    <lineage>
        <taxon>Bacteria</taxon>
        <taxon>Bacillati</taxon>
        <taxon>Bacillota</taxon>
        <taxon>Bacilli</taxon>
        <taxon>Lactobacillales</taxon>
        <taxon>Lactobacillaceae</taxon>
        <taxon>Lactobacillus</taxon>
    </lineage>
</organism>
<evidence type="ECO:0000259" key="4">
    <source>
        <dbReference type="SMART" id="SM00047"/>
    </source>
</evidence>
<accession>A0A6G7B9X6</accession>
<comment type="similarity">
    <text evidence="1">Belongs to the glycosyl hydrolase 73 family.</text>
</comment>
<dbReference type="InterPro" id="IPR002901">
    <property type="entry name" value="MGlyc_endo_b_GlcNAc-like_dom"/>
</dbReference>
<dbReference type="Proteomes" id="UP000501676">
    <property type="component" value="Chromosome"/>
</dbReference>